<evidence type="ECO:0000313" key="9">
    <source>
        <dbReference type="Proteomes" id="UP000298246"/>
    </source>
</evidence>
<evidence type="ECO:0008006" key="10">
    <source>
        <dbReference type="Google" id="ProtNLM"/>
    </source>
</evidence>
<dbReference type="Pfam" id="PF00282">
    <property type="entry name" value="Pyridoxal_deC"/>
    <property type="match status" value="1"/>
</dbReference>
<accession>A0A4Y8PSI5</accession>
<dbReference type="GO" id="GO:0030170">
    <property type="term" value="F:pyridoxal phosphate binding"/>
    <property type="evidence" value="ECO:0007669"/>
    <property type="project" value="InterPro"/>
</dbReference>
<gene>
    <name evidence="8" type="ORF">B5M42_22100</name>
</gene>
<organism evidence="8 9">
    <name type="scientific">Paenibacillus athensensis</name>
    <dbReference type="NCBI Taxonomy" id="1967502"/>
    <lineage>
        <taxon>Bacteria</taxon>
        <taxon>Bacillati</taxon>
        <taxon>Bacillota</taxon>
        <taxon>Bacilli</taxon>
        <taxon>Bacillales</taxon>
        <taxon>Paenibacillaceae</taxon>
        <taxon>Paenibacillus</taxon>
    </lineage>
</organism>
<comment type="caution">
    <text evidence="8">The sequence shown here is derived from an EMBL/GenBank/DDBJ whole genome shotgun (WGS) entry which is preliminary data.</text>
</comment>
<dbReference type="InterPro" id="IPR051151">
    <property type="entry name" value="Group_II_Decarboxylase"/>
</dbReference>
<dbReference type="InterPro" id="IPR015424">
    <property type="entry name" value="PyrdxlP-dep_Trfase"/>
</dbReference>
<dbReference type="PANTHER" id="PTHR46101:SF2">
    <property type="entry name" value="SERINE DECARBOXYLASE"/>
    <property type="match status" value="1"/>
</dbReference>
<evidence type="ECO:0000256" key="5">
    <source>
        <dbReference type="ARBA" id="ARBA00023239"/>
    </source>
</evidence>
<evidence type="ECO:0000256" key="1">
    <source>
        <dbReference type="ARBA" id="ARBA00001933"/>
    </source>
</evidence>
<dbReference type="NCBIfam" id="NF002748">
    <property type="entry name" value="PRK02769.1"/>
    <property type="match status" value="1"/>
</dbReference>
<dbReference type="RefSeq" id="WP_134756855.1">
    <property type="nucleotide sequence ID" value="NZ_MYFO02000009.1"/>
</dbReference>
<feature type="modified residue" description="N6-(pyridoxal phosphate)lysine" evidence="6">
    <location>
        <position position="222"/>
    </location>
</feature>
<evidence type="ECO:0000256" key="3">
    <source>
        <dbReference type="ARBA" id="ARBA00022793"/>
    </source>
</evidence>
<comment type="similarity">
    <text evidence="2 7">Belongs to the group II decarboxylase family.</text>
</comment>
<keyword evidence="9" id="KW-1185">Reference proteome</keyword>
<name>A0A4Y8PSI5_9BACL</name>
<evidence type="ECO:0000256" key="7">
    <source>
        <dbReference type="RuleBase" id="RU000382"/>
    </source>
</evidence>
<dbReference type="AlphaFoldDB" id="A0A4Y8PSI5"/>
<dbReference type="InterPro" id="IPR015421">
    <property type="entry name" value="PyrdxlP-dep_Trfase_major"/>
</dbReference>
<proteinExistence type="inferred from homology"/>
<dbReference type="Proteomes" id="UP000298246">
    <property type="component" value="Unassembled WGS sequence"/>
</dbReference>
<reference evidence="8 9" key="1">
    <citation type="submission" date="2017-03" db="EMBL/GenBank/DDBJ databases">
        <title>Isolation of Levoglucosan Utilizing Bacteria.</title>
        <authorList>
            <person name="Arya A.S."/>
        </authorList>
    </citation>
    <scope>NUCLEOTIDE SEQUENCE [LARGE SCALE GENOMIC DNA]</scope>
    <source>
        <strain evidence="8 9">MEC069</strain>
    </source>
</reference>
<dbReference type="PANTHER" id="PTHR46101">
    <property type="match status" value="1"/>
</dbReference>
<dbReference type="InterPro" id="IPR002129">
    <property type="entry name" value="PyrdxlP-dep_de-COase"/>
</dbReference>
<evidence type="ECO:0000256" key="4">
    <source>
        <dbReference type="ARBA" id="ARBA00022898"/>
    </source>
</evidence>
<keyword evidence="3" id="KW-0210">Decarboxylase</keyword>
<evidence type="ECO:0000313" key="8">
    <source>
        <dbReference type="EMBL" id="TFE83772.1"/>
    </source>
</evidence>
<dbReference type="GO" id="GO:0019752">
    <property type="term" value="P:carboxylic acid metabolic process"/>
    <property type="evidence" value="ECO:0007669"/>
    <property type="project" value="InterPro"/>
</dbReference>
<dbReference type="SUPFAM" id="SSF53383">
    <property type="entry name" value="PLP-dependent transferases"/>
    <property type="match status" value="1"/>
</dbReference>
<evidence type="ECO:0000256" key="6">
    <source>
        <dbReference type="PIRSR" id="PIRSR602129-50"/>
    </source>
</evidence>
<dbReference type="OrthoDB" id="9803665at2"/>
<protein>
    <recommendedName>
        <fullName evidence="10">Histidine decarboxylase</fullName>
    </recommendedName>
</protein>
<sequence>MLNLYQNKLQQLKLHQFGFQYNADRSYSQFGWLLDYFINNIGDPFIPSNYGLDSREYEIEIVNYFSALWNMEESWGYLTSSGTEGNLAALLYGKLSLKNPVVYYSEDTHYSIAKGCLAFSLESVVVRSQPHGEMDYTHLEAVIDQHRDAIVICNLSTTFKGAYDSANQALEVFNRKGISREHVYVHGDGALGGMMLPFIPNLQSDYGINGESFDSVSVSGHKMPGVPVPCGIILTKKSIMRNMEKEIEYLNSKDTTLNGSRNGLAAVLFYHALTDLTREQWTFKINQCIDNAAYMSRTLNEAGITSFVNPYSNLVVFQRPAPDMVHKWQLSCIGQQAKAAIMPQHSLAQVDRLVAEVVLRAHEQLDTVTS</sequence>
<keyword evidence="4 6" id="KW-0663">Pyridoxal phosphate</keyword>
<dbReference type="Gene3D" id="3.40.640.10">
    <property type="entry name" value="Type I PLP-dependent aspartate aminotransferase-like (Major domain)"/>
    <property type="match status" value="1"/>
</dbReference>
<comment type="cofactor">
    <cofactor evidence="1 6 7">
        <name>pyridoxal 5'-phosphate</name>
        <dbReference type="ChEBI" id="CHEBI:597326"/>
    </cofactor>
</comment>
<keyword evidence="5 7" id="KW-0456">Lyase</keyword>
<dbReference type="EMBL" id="MYFO01000043">
    <property type="protein sequence ID" value="TFE83772.1"/>
    <property type="molecule type" value="Genomic_DNA"/>
</dbReference>
<evidence type="ECO:0000256" key="2">
    <source>
        <dbReference type="ARBA" id="ARBA00009533"/>
    </source>
</evidence>
<dbReference type="GO" id="GO:0004058">
    <property type="term" value="F:aromatic-L-amino-acid decarboxylase activity"/>
    <property type="evidence" value="ECO:0007669"/>
    <property type="project" value="UniProtKB-ARBA"/>
</dbReference>